<organism evidence="3 4">
    <name type="scientific">Lactobacillus amylovorus</name>
    <dbReference type="NCBI Taxonomy" id="1604"/>
    <lineage>
        <taxon>Bacteria</taxon>
        <taxon>Bacillati</taxon>
        <taxon>Bacillota</taxon>
        <taxon>Bacilli</taxon>
        <taxon>Lactobacillales</taxon>
        <taxon>Lactobacillaceae</taxon>
        <taxon>Lactobacillus</taxon>
    </lineage>
</organism>
<dbReference type="AlphaFoldDB" id="F0TGX7"/>
<evidence type="ECO:0000259" key="2">
    <source>
        <dbReference type="Pfam" id="PF13439"/>
    </source>
</evidence>
<gene>
    <name evidence="3" type="ordered locus">LAC30SC_09360</name>
</gene>
<dbReference type="SUPFAM" id="SSF53756">
    <property type="entry name" value="UDP-Glycosyltransferase/glycogen phosphorylase"/>
    <property type="match status" value="1"/>
</dbReference>
<evidence type="ECO:0000259" key="1">
    <source>
        <dbReference type="Pfam" id="PF00534"/>
    </source>
</evidence>
<accession>F0TGX7</accession>
<sequence length="362" mass="41102">MKILLINTVPLEANGISTFIINSAKVMSNKGIDVTVLAPNIVNNQLKLDLRKAGVSVIEIPNRQHNPINYYLKLRHKLASTDYDVVHVNGNSTTMAIELIAAMKANIPLRIAHSHNTTTEHPIVNKMLRPMFEKSVNGRLACNVAAGQWLFNNKKYTIIKNGIFLNNYVFNTDIRKEIRNRYHISNNEILIGHVGMFNFQKNQIFLIKLLKKLSPKYRLMLIGDGPDLLTIKQRAIKAGIKDRIIFTGTVNNVSDYLNAMDLFTLPSNFEGQPFVVIEALASGLPVIVSKNVSKEINLTNSVKFISLKNISEWKSRVSIVRTDNKSRKKISLNNINLLKEKGYDTERNVMQVLIPFYRRHLN</sequence>
<reference evidence="3 4" key="1">
    <citation type="journal article" date="2011" name="J. Bacteriol.">
        <title>Complete genome sequencing of Lactobacillus acidophilus 30SC, isolated from swine intestine.</title>
        <authorList>
            <person name="Oh S."/>
            <person name="Roh H."/>
            <person name="Ko H.J."/>
            <person name="Kim S."/>
            <person name="Kim K.H."/>
            <person name="Lee S.E."/>
            <person name="Chang I.S."/>
            <person name="Kim S."/>
            <person name="Choi I.G."/>
        </authorList>
    </citation>
    <scope>NUCLEOTIDE SEQUENCE [LARGE SCALE GENOMIC DNA]</scope>
    <source>
        <strain evidence="3 4">30SC</strain>
    </source>
</reference>
<dbReference type="Gene3D" id="3.40.50.2000">
    <property type="entry name" value="Glycogen Phosphorylase B"/>
    <property type="match status" value="2"/>
</dbReference>
<dbReference type="HOGENOM" id="CLU_009583_33_1_9"/>
<dbReference type="InterPro" id="IPR001296">
    <property type="entry name" value="Glyco_trans_1"/>
</dbReference>
<feature type="domain" description="Glycosyl transferase family 1" evidence="1">
    <location>
        <begin position="175"/>
        <end position="331"/>
    </location>
</feature>
<dbReference type="InterPro" id="IPR050194">
    <property type="entry name" value="Glycosyltransferase_grp1"/>
</dbReference>
<proteinExistence type="predicted"/>
<dbReference type="EMBL" id="CP002559">
    <property type="protein sequence ID" value="ADZ07971.1"/>
    <property type="molecule type" value="Genomic_DNA"/>
</dbReference>
<dbReference type="OrthoDB" id="9804196at2"/>
<dbReference type="Proteomes" id="UP000007491">
    <property type="component" value="Chromosome"/>
</dbReference>
<evidence type="ECO:0000313" key="4">
    <source>
        <dbReference type="Proteomes" id="UP000007491"/>
    </source>
</evidence>
<dbReference type="STRING" id="1604.LAC30SC_09360"/>
<dbReference type="RefSeq" id="WP_013642444.1">
    <property type="nucleotide sequence ID" value="NC_015214.1"/>
</dbReference>
<dbReference type="GO" id="GO:0016757">
    <property type="term" value="F:glycosyltransferase activity"/>
    <property type="evidence" value="ECO:0007669"/>
    <property type="project" value="InterPro"/>
</dbReference>
<dbReference type="PANTHER" id="PTHR45947">
    <property type="entry name" value="SULFOQUINOVOSYL TRANSFERASE SQD2"/>
    <property type="match status" value="1"/>
</dbReference>
<dbReference type="KEGG" id="lai:LAC30SC_09360"/>
<feature type="domain" description="Glycosyltransferase subfamily 4-like N-terminal" evidence="2">
    <location>
        <begin position="14"/>
        <end position="131"/>
    </location>
</feature>
<reference key="2">
    <citation type="submission" date="2011-02" db="EMBL/GenBank/DDBJ databases">
        <authorList>
            <person name="Roh H."/>
            <person name="Ko H.-J."/>
            <person name="Kim S.-H."/>
            <person name="Choi I.-G."/>
            <person name="Oh S."/>
        </authorList>
    </citation>
    <scope>NUCLEOTIDE SEQUENCE</scope>
    <source>
        <strain>30SC</strain>
    </source>
</reference>
<dbReference type="Pfam" id="PF00534">
    <property type="entry name" value="Glycos_transf_1"/>
    <property type="match status" value="1"/>
</dbReference>
<dbReference type="Pfam" id="PF13439">
    <property type="entry name" value="Glyco_transf_4"/>
    <property type="match status" value="1"/>
</dbReference>
<evidence type="ECO:0000313" key="3">
    <source>
        <dbReference type="EMBL" id="ADZ07971.1"/>
    </source>
</evidence>
<dbReference type="PANTHER" id="PTHR45947:SF3">
    <property type="entry name" value="SULFOQUINOVOSYL TRANSFERASE SQD2"/>
    <property type="match status" value="1"/>
</dbReference>
<name>F0TGX7_LACAM</name>
<protein>
    <submittedName>
        <fullName evidence="3">EpsIM, putative glycosyltransferase</fullName>
    </submittedName>
</protein>
<dbReference type="InterPro" id="IPR028098">
    <property type="entry name" value="Glyco_trans_4-like_N"/>
</dbReference>